<dbReference type="Gene3D" id="3.40.50.150">
    <property type="entry name" value="Vaccinia Virus protein VP39"/>
    <property type="match status" value="1"/>
</dbReference>
<evidence type="ECO:0000313" key="5">
    <source>
        <dbReference type="Proteomes" id="UP001056619"/>
    </source>
</evidence>
<dbReference type="Proteomes" id="UP001056619">
    <property type="component" value="Chromosome"/>
</dbReference>
<dbReference type="EC" id="2.1.1.44" evidence="4"/>
<dbReference type="InterPro" id="IPR017804">
    <property type="entry name" value="MeTrfase_EgtD-like"/>
</dbReference>
<dbReference type="InterPro" id="IPR051128">
    <property type="entry name" value="EgtD_Methyltrsf_superfamily"/>
</dbReference>
<evidence type="ECO:0000256" key="2">
    <source>
        <dbReference type="ARBA" id="ARBA00022679"/>
    </source>
</evidence>
<proteinExistence type="predicted"/>
<dbReference type="EMBL" id="CP098494">
    <property type="protein sequence ID" value="USA62073.1"/>
    <property type="molecule type" value="Genomic_DNA"/>
</dbReference>
<dbReference type="GO" id="GO:0032259">
    <property type="term" value="P:methylation"/>
    <property type="evidence" value="ECO:0007669"/>
    <property type="project" value="UniProtKB-KW"/>
</dbReference>
<reference evidence="4 5" key="1">
    <citation type="submission" date="2022-06" db="EMBL/GenBank/DDBJ databases">
        <authorList>
            <person name="Liu G."/>
        </authorList>
    </citation>
    <scope>NUCLEOTIDE SEQUENCE [LARGE SCALE GENOMIC DNA]</scope>
    <source>
        <strain evidence="4 5">E4</strain>
    </source>
</reference>
<keyword evidence="5" id="KW-1185">Reference proteome</keyword>
<sequence length="332" mass="36730">MKTDTGIALVDLDEEGVDRAFRADVLKGLNQLPKAIPARWFYDQEGSRLFERITQLDEYYPTRAETDILKTRSNEFAQLVGQGRAVVEFGSGSSVKTPLLLEAIDPAAYVPLDISGDFLRESAVALSQKFPDLPVHPVEADFMRRVSLPDGVGPLKKLGFFPGSTIGNMVPRTAVDLLRSMRATLGADEGESPLLLIGMDLVKEQQKLEAAYDDSDGVTAAFNMNLVTRINRELSGTIPADALDHRAVWNDDLARVEMHLVANRDIDFTVSGESFSMRSGETIHTENSHKFTPRSANLLLLAGGWTPIKRWVDEDERFSVVLARATEQREAP</sequence>
<organism evidence="4 5">
    <name type="scientific">Qipengyuania citrea</name>
    <dbReference type="NCBI Taxonomy" id="225971"/>
    <lineage>
        <taxon>Bacteria</taxon>
        <taxon>Pseudomonadati</taxon>
        <taxon>Pseudomonadota</taxon>
        <taxon>Alphaproteobacteria</taxon>
        <taxon>Sphingomonadales</taxon>
        <taxon>Erythrobacteraceae</taxon>
        <taxon>Qipengyuania</taxon>
    </lineage>
</organism>
<dbReference type="PIRSF" id="PIRSF018005">
    <property type="entry name" value="UCP018005"/>
    <property type="match status" value="1"/>
</dbReference>
<evidence type="ECO:0000256" key="1">
    <source>
        <dbReference type="ARBA" id="ARBA00022603"/>
    </source>
</evidence>
<dbReference type="NCBIfam" id="TIGR03438">
    <property type="entry name" value="egtD_ergothio"/>
    <property type="match status" value="1"/>
</dbReference>
<feature type="domain" description="Histidine-specific methyltransferase SAM-dependent" evidence="3">
    <location>
        <begin position="21"/>
        <end position="324"/>
    </location>
</feature>
<dbReference type="InterPro" id="IPR019257">
    <property type="entry name" value="MeTrfase_dom"/>
</dbReference>
<dbReference type="Pfam" id="PF10017">
    <property type="entry name" value="Methyltransf_33"/>
    <property type="match status" value="1"/>
</dbReference>
<gene>
    <name evidence="4" type="primary">egtD</name>
    <name evidence="4" type="ORF">NCF85_03580</name>
</gene>
<keyword evidence="1 4" id="KW-0489">Methyltransferase</keyword>
<accession>A0ABY4U7K9</accession>
<dbReference type="InterPro" id="IPR035094">
    <property type="entry name" value="EgtD"/>
</dbReference>
<protein>
    <submittedName>
        <fullName evidence="4">L-histidine N(Alpha)-methyltransferase</fullName>
        <ecNumber evidence="4">2.1.1.44</ecNumber>
    </submittedName>
</protein>
<evidence type="ECO:0000259" key="3">
    <source>
        <dbReference type="Pfam" id="PF10017"/>
    </source>
</evidence>
<dbReference type="GO" id="GO:0052706">
    <property type="term" value="F:L-histidine N(alpha)-methyltransferase activity"/>
    <property type="evidence" value="ECO:0007669"/>
    <property type="project" value="UniProtKB-EC"/>
</dbReference>
<keyword evidence="2 4" id="KW-0808">Transferase</keyword>
<dbReference type="InterPro" id="IPR029063">
    <property type="entry name" value="SAM-dependent_MTases_sf"/>
</dbReference>
<dbReference type="PANTHER" id="PTHR43397">
    <property type="entry name" value="ERGOTHIONEINE BIOSYNTHESIS PROTEIN 1"/>
    <property type="match status" value="1"/>
</dbReference>
<dbReference type="RefSeq" id="WP_222827184.1">
    <property type="nucleotide sequence ID" value="NZ_CP098494.1"/>
</dbReference>
<name>A0ABY4U7K9_9SPHN</name>
<dbReference type="PANTHER" id="PTHR43397:SF1">
    <property type="entry name" value="ERGOTHIONEINE BIOSYNTHESIS PROTEIN 1"/>
    <property type="match status" value="1"/>
</dbReference>
<evidence type="ECO:0000313" key="4">
    <source>
        <dbReference type="EMBL" id="USA62073.1"/>
    </source>
</evidence>